<protein>
    <submittedName>
        <fullName evidence="2">RCC1 domain-containing protein 1</fullName>
    </submittedName>
</protein>
<dbReference type="InterPro" id="IPR000408">
    <property type="entry name" value="Reg_chr_condens"/>
</dbReference>
<reference evidence="2" key="2">
    <citation type="journal article" date="2023" name="BMC Genomics">
        <title>Pest status, molecular evolution, and epigenetic factors derived from the genome assembly of Frankliniella fusca, a thysanopteran phytovirus vector.</title>
        <authorList>
            <person name="Catto M.A."/>
            <person name="Labadie P.E."/>
            <person name="Jacobson A.L."/>
            <person name="Kennedy G.G."/>
            <person name="Srinivasan R."/>
            <person name="Hunt B.G."/>
        </authorList>
    </citation>
    <scope>NUCLEOTIDE SEQUENCE</scope>
    <source>
        <strain evidence="2">PL_HMW_Pooled</strain>
    </source>
</reference>
<dbReference type="Pfam" id="PF13540">
    <property type="entry name" value="RCC1_2"/>
    <property type="match status" value="1"/>
</dbReference>
<dbReference type="PANTHER" id="PTHR46849:SF1">
    <property type="entry name" value="RCC1 DOMAIN-CONTAINING PROTEIN 1"/>
    <property type="match status" value="1"/>
</dbReference>
<dbReference type="SUPFAM" id="SSF50985">
    <property type="entry name" value="RCC1/BLIP-II"/>
    <property type="match status" value="1"/>
</dbReference>
<dbReference type="EMBL" id="JAHWGI010000302">
    <property type="protein sequence ID" value="KAK3912810.1"/>
    <property type="molecule type" value="Genomic_DNA"/>
</dbReference>
<keyword evidence="3" id="KW-1185">Reference proteome</keyword>
<dbReference type="Gene3D" id="2.130.10.30">
    <property type="entry name" value="Regulator of chromosome condensation 1/beta-lactamase-inhibitor protein II"/>
    <property type="match status" value="2"/>
</dbReference>
<feature type="repeat" description="RCC1" evidence="1">
    <location>
        <begin position="181"/>
        <end position="232"/>
    </location>
</feature>
<dbReference type="Proteomes" id="UP001219518">
    <property type="component" value="Unassembled WGS sequence"/>
</dbReference>
<gene>
    <name evidence="2" type="ORF">KUF71_004760</name>
</gene>
<comment type="caution">
    <text evidence="2">The sequence shown here is derived from an EMBL/GenBank/DDBJ whole genome shotgun (WGS) entry which is preliminary data.</text>
</comment>
<dbReference type="PANTHER" id="PTHR46849">
    <property type="entry name" value="RCC1 DOMAIN-CONTAINING PROTEIN 1"/>
    <property type="match status" value="1"/>
</dbReference>
<reference evidence="2" key="1">
    <citation type="submission" date="2021-07" db="EMBL/GenBank/DDBJ databases">
        <authorList>
            <person name="Catto M.A."/>
            <person name="Jacobson A."/>
            <person name="Kennedy G."/>
            <person name="Labadie P."/>
            <person name="Hunt B.G."/>
            <person name="Srinivasan R."/>
        </authorList>
    </citation>
    <scope>NUCLEOTIDE SEQUENCE</scope>
    <source>
        <strain evidence="2">PL_HMW_Pooled</strain>
        <tissue evidence="2">Head</tissue>
    </source>
</reference>
<proteinExistence type="predicted"/>
<evidence type="ECO:0000313" key="3">
    <source>
        <dbReference type="Proteomes" id="UP001219518"/>
    </source>
</evidence>
<dbReference type="PROSITE" id="PS50012">
    <property type="entry name" value="RCC1_3"/>
    <property type="match status" value="3"/>
</dbReference>
<feature type="repeat" description="RCC1" evidence="1">
    <location>
        <begin position="129"/>
        <end position="180"/>
    </location>
</feature>
<evidence type="ECO:0000313" key="2">
    <source>
        <dbReference type="EMBL" id="KAK3912810.1"/>
    </source>
</evidence>
<feature type="repeat" description="RCC1" evidence="1">
    <location>
        <begin position="233"/>
        <end position="316"/>
    </location>
</feature>
<evidence type="ECO:0000256" key="1">
    <source>
        <dbReference type="PROSITE-ProRule" id="PRU00235"/>
    </source>
</evidence>
<name>A0AAE1H393_9NEOP</name>
<dbReference type="AlphaFoldDB" id="A0AAE1H393"/>
<dbReference type="Pfam" id="PF00415">
    <property type="entry name" value="RCC1"/>
    <property type="match status" value="2"/>
</dbReference>
<dbReference type="InterPro" id="IPR009091">
    <property type="entry name" value="RCC1/BLIP-II"/>
</dbReference>
<dbReference type="PROSITE" id="PS00626">
    <property type="entry name" value="RCC1_2"/>
    <property type="match status" value="1"/>
</dbReference>
<dbReference type="PRINTS" id="PR00633">
    <property type="entry name" value="RCCNDNSATION"/>
</dbReference>
<accession>A0AAE1H393</accession>
<organism evidence="2 3">
    <name type="scientific">Frankliniella fusca</name>
    <dbReference type="NCBI Taxonomy" id="407009"/>
    <lineage>
        <taxon>Eukaryota</taxon>
        <taxon>Metazoa</taxon>
        <taxon>Ecdysozoa</taxon>
        <taxon>Arthropoda</taxon>
        <taxon>Hexapoda</taxon>
        <taxon>Insecta</taxon>
        <taxon>Pterygota</taxon>
        <taxon>Neoptera</taxon>
        <taxon>Paraneoptera</taxon>
        <taxon>Thysanoptera</taxon>
        <taxon>Terebrantia</taxon>
        <taxon>Thripoidea</taxon>
        <taxon>Thripidae</taxon>
        <taxon>Frankliniella</taxon>
    </lineage>
</organism>
<sequence length="369" mass="40039">MTLYYCGWNGCGQASQSSGSSIIIRQPIKLNFDEPVIGVSCSWSTLAVVAGKSVIIMGFIENCLNVRKEISLGSDCQPLQLSSCLGRTLITCSKGNCYDYNTESNKLRELVKFTISEPELEESPSNENSTITKVCCSDFGSLALSKSGKVFTIPSPLALQSIVVTDIACGNNHYVLLTENGSVFTWGDGSRGQLGHGNLESEEKPRLVEALSGIQVLRISAGAWHNAVVSSSGDLYTWGWGTDGQLGIDEEVEEEDDGNTPIAVKKLKMDEEVSLLQKRNEKYRGIVLACPSPVDTFTDVNTVSCGSRHTIVLLVDGTVWGCGWNAYGQLACPPEDCFRSIRFRQISIPNFQGKILSVQCGGWSSCFIV</sequence>
<dbReference type="InterPro" id="IPR052830">
    <property type="entry name" value="RCC1_domain-containing"/>
</dbReference>